<evidence type="ECO:0000256" key="1">
    <source>
        <dbReference type="ARBA" id="ARBA00004141"/>
    </source>
</evidence>
<feature type="transmembrane region" description="Helical" evidence="7">
    <location>
        <begin position="308"/>
        <end position="330"/>
    </location>
</feature>
<protein>
    <submittedName>
        <fullName evidence="10">Xenotropic and polytropic retrovirus receptor 1-like protein</fullName>
    </submittedName>
</protein>
<comment type="subcellular location">
    <subcellularLocation>
        <location evidence="1">Membrane</location>
        <topology evidence="1">Multi-pass membrane protein</topology>
    </subcellularLocation>
</comment>
<dbReference type="InterPro" id="IPR004331">
    <property type="entry name" value="SPX_dom"/>
</dbReference>
<comment type="similarity">
    <text evidence="2">Belongs to the SYG1 (TC 2.A.94) family.</text>
</comment>
<evidence type="ECO:0000313" key="10">
    <source>
        <dbReference type="EMBL" id="WUR03950.1"/>
    </source>
</evidence>
<evidence type="ECO:0000259" key="8">
    <source>
        <dbReference type="PROSITE" id="PS51380"/>
    </source>
</evidence>
<dbReference type="AlphaFoldDB" id="A0AAX4JD63"/>
<proteinExistence type="inferred from homology"/>
<dbReference type="GO" id="GO:0005737">
    <property type="term" value="C:cytoplasm"/>
    <property type="evidence" value="ECO:0007669"/>
    <property type="project" value="TreeGrafter"/>
</dbReference>
<evidence type="ECO:0000256" key="2">
    <source>
        <dbReference type="ARBA" id="ARBA00009665"/>
    </source>
</evidence>
<keyword evidence="6" id="KW-0175">Coiled coil</keyword>
<dbReference type="InterPro" id="IPR004342">
    <property type="entry name" value="EXS_C"/>
</dbReference>
<evidence type="ECO:0000256" key="7">
    <source>
        <dbReference type="SAM" id="Phobius"/>
    </source>
</evidence>
<accession>A0AAX4JD63</accession>
<feature type="transmembrane region" description="Helical" evidence="7">
    <location>
        <begin position="378"/>
        <end position="397"/>
    </location>
</feature>
<feature type="coiled-coil region" evidence="6">
    <location>
        <begin position="85"/>
        <end position="119"/>
    </location>
</feature>
<feature type="transmembrane region" description="Helical" evidence="7">
    <location>
        <begin position="487"/>
        <end position="505"/>
    </location>
</feature>
<evidence type="ECO:0000256" key="5">
    <source>
        <dbReference type="ARBA" id="ARBA00023136"/>
    </source>
</evidence>
<dbReference type="PROSITE" id="PS51382">
    <property type="entry name" value="SPX"/>
    <property type="match status" value="1"/>
</dbReference>
<dbReference type="PANTHER" id="PTHR10783">
    <property type="entry name" value="XENOTROPIC AND POLYTROPIC RETROVIRUS RECEPTOR 1-RELATED"/>
    <property type="match status" value="1"/>
</dbReference>
<evidence type="ECO:0000256" key="3">
    <source>
        <dbReference type="ARBA" id="ARBA00022692"/>
    </source>
</evidence>
<feature type="transmembrane region" description="Helical" evidence="7">
    <location>
        <begin position="517"/>
        <end position="535"/>
    </location>
</feature>
<feature type="transmembrane region" description="Helical" evidence="7">
    <location>
        <begin position="351"/>
        <end position="372"/>
    </location>
</feature>
<gene>
    <name evidence="10" type="ORF">VNE69_07019</name>
</gene>
<evidence type="ECO:0000313" key="11">
    <source>
        <dbReference type="Proteomes" id="UP001334084"/>
    </source>
</evidence>
<keyword evidence="5 7" id="KW-0472">Membrane</keyword>
<keyword evidence="11" id="KW-1185">Reference proteome</keyword>
<dbReference type="Pfam" id="PF03124">
    <property type="entry name" value="EXS"/>
    <property type="match status" value="1"/>
</dbReference>
<dbReference type="KEGG" id="vnx:VNE69_07019"/>
<keyword evidence="10" id="KW-0675">Receptor</keyword>
<keyword evidence="3 7" id="KW-0812">Transmembrane</keyword>
<feature type="domain" description="SPX" evidence="9">
    <location>
        <begin position="1"/>
        <end position="225"/>
    </location>
</feature>
<keyword evidence="4 7" id="KW-1133">Transmembrane helix</keyword>
<feature type="transmembrane region" description="Helical" evidence="7">
    <location>
        <begin position="404"/>
        <end position="422"/>
    </location>
</feature>
<dbReference type="GeneID" id="90541775"/>
<evidence type="ECO:0000256" key="4">
    <source>
        <dbReference type="ARBA" id="ARBA00022989"/>
    </source>
</evidence>
<name>A0AAX4JD63_9MICR</name>
<evidence type="ECO:0000256" key="6">
    <source>
        <dbReference type="SAM" id="Coils"/>
    </source>
</evidence>
<organism evidence="10 11">
    <name type="scientific">Vairimorpha necatrix</name>
    <dbReference type="NCBI Taxonomy" id="6039"/>
    <lineage>
        <taxon>Eukaryota</taxon>
        <taxon>Fungi</taxon>
        <taxon>Fungi incertae sedis</taxon>
        <taxon>Microsporidia</taxon>
        <taxon>Nosematidae</taxon>
        <taxon>Vairimorpha</taxon>
    </lineage>
</organism>
<dbReference type="PROSITE" id="PS51380">
    <property type="entry name" value="EXS"/>
    <property type="match status" value="1"/>
</dbReference>
<dbReference type="Proteomes" id="UP001334084">
    <property type="component" value="Chromosome 7"/>
</dbReference>
<dbReference type="GO" id="GO:0016020">
    <property type="term" value="C:membrane"/>
    <property type="evidence" value="ECO:0007669"/>
    <property type="project" value="UniProtKB-SubCell"/>
</dbReference>
<dbReference type="EMBL" id="CP142732">
    <property type="protein sequence ID" value="WUR03950.1"/>
    <property type="molecule type" value="Genomic_DNA"/>
</dbReference>
<dbReference type="RefSeq" id="XP_065330095.1">
    <property type="nucleotide sequence ID" value="XM_065474023.1"/>
</dbReference>
<feature type="transmembrane region" description="Helical" evidence="7">
    <location>
        <begin position="278"/>
        <end position="296"/>
    </location>
</feature>
<evidence type="ECO:0000259" key="9">
    <source>
        <dbReference type="PROSITE" id="PS51382"/>
    </source>
</evidence>
<sequence>MKFSTLLKSNKLQGWEQFYLQYSKLLNYLKKDKHKFKSLLQSEFTKITDFFNDIENQTDEQRKILFKIISVTLTDNKLEEKHFKNKLKHRQLREKMDKIKEEEDKLNKLRELSLQSKTNTSNSIVNLNEDLSVGGEESDYENIHIIEKTKSKEQKERKKQKFLNFDSFIINAPFEKRKKEKAFHELLQAINSVKSFRDINYMGLKNIIRKYMFKNGSDEFSSDFLKKLHQSHFGKSKKIEKMQKDVRFVYKKVFVLDDNLQAQNIFKRIGKKDKPHPFITFFIGVSLTILLFLICITDLNQNQKVKIIASNIALLQLGGFLFGLCELLFVKFNINYNHIFNFDVISNLSPVNFLLFLSITLNITFLACFLFIEKIPNILIYGLIFLPISIIILPFDILWYKSRLYFISVFIGTFFSGFRKVYFKNFFFADVFQSFTPCLKTLCFELGLPKTYFSVIFLNNIWPSVRILQCFNRYMETKSSFPHLLNMSKYCLVFLAGIFNALYNLDNNELNHRWKIFFCFSSSSFSLLWDFFLDWTIFRTKKIYPLYYYKIGSLFNLISRYAWILLEMKYIENEFLLTVIEIIRRFVWALFRVENEHVNNCTNDRSKMGFLFSKELFFIKDSNTYKTPNDNIQTIETLAEEV</sequence>
<feature type="domain" description="EXS" evidence="8">
    <location>
        <begin position="446"/>
        <end position="626"/>
    </location>
</feature>
<reference evidence="10" key="1">
    <citation type="journal article" date="2024" name="BMC Genomics">
        <title>Functional annotation of a divergent genome using sequence and structure-based similarity.</title>
        <authorList>
            <person name="Svedberg D."/>
            <person name="Winiger R.R."/>
            <person name="Berg A."/>
            <person name="Sharma H."/>
            <person name="Tellgren-Roth C."/>
            <person name="Debrunner-Vossbrinck B.A."/>
            <person name="Vossbrinck C.R."/>
            <person name="Barandun J."/>
        </authorList>
    </citation>
    <scope>NUCLEOTIDE SEQUENCE</scope>
    <source>
        <strain evidence="10">Illinois isolate</strain>
    </source>
</reference>